<proteinExistence type="predicted"/>
<gene>
    <name evidence="1" type="ORF">BN8_02444</name>
</gene>
<evidence type="ECO:0000313" key="1">
    <source>
        <dbReference type="EMBL" id="CCH53354.1"/>
    </source>
</evidence>
<dbReference type="OrthoDB" id="964768at2"/>
<dbReference type="STRING" id="1185876.BN8_02444"/>
<organism evidence="1 2">
    <name type="scientific">Fibrisoma limi BUZ 3</name>
    <dbReference type="NCBI Taxonomy" id="1185876"/>
    <lineage>
        <taxon>Bacteria</taxon>
        <taxon>Pseudomonadati</taxon>
        <taxon>Bacteroidota</taxon>
        <taxon>Cytophagia</taxon>
        <taxon>Cytophagales</taxon>
        <taxon>Spirosomataceae</taxon>
        <taxon>Fibrisoma</taxon>
    </lineage>
</organism>
<evidence type="ECO:0008006" key="3">
    <source>
        <dbReference type="Google" id="ProtNLM"/>
    </source>
</evidence>
<reference evidence="1 2" key="1">
    <citation type="journal article" date="2012" name="J. Bacteriol.">
        <title>Genome Sequence of the Filamentous Bacterium Fibrisoma limi BUZ 3T.</title>
        <authorList>
            <person name="Filippini M."/>
            <person name="Qi W."/>
            <person name="Jaenicke S."/>
            <person name="Goesmann A."/>
            <person name="Smits T.H."/>
            <person name="Bagheri H.C."/>
        </authorList>
    </citation>
    <scope>NUCLEOTIDE SEQUENCE [LARGE SCALE GENOMIC DNA]</scope>
    <source>
        <strain evidence="2">BUZ 3T</strain>
    </source>
</reference>
<keyword evidence="2" id="KW-1185">Reference proteome</keyword>
<protein>
    <recommendedName>
        <fullName evidence="3">FeoB-associated Cys-rich membrane protein</fullName>
    </recommendedName>
</protein>
<dbReference type="AlphaFoldDB" id="I2GHH9"/>
<evidence type="ECO:0000313" key="2">
    <source>
        <dbReference type="Proteomes" id="UP000009309"/>
    </source>
</evidence>
<dbReference type="RefSeq" id="WP_009281938.1">
    <property type="nucleotide sequence ID" value="NZ_CAIT01000006.1"/>
</dbReference>
<dbReference type="Pfam" id="PF12669">
    <property type="entry name" value="FeoB_associated"/>
    <property type="match status" value="1"/>
</dbReference>
<accession>I2GHH9</accession>
<dbReference type="EMBL" id="CAIT01000006">
    <property type="protein sequence ID" value="CCH53354.1"/>
    <property type="molecule type" value="Genomic_DNA"/>
</dbReference>
<comment type="caution">
    <text evidence="1">The sequence shown here is derived from an EMBL/GenBank/DDBJ whole genome shotgun (WGS) entry which is preliminary data.</text>
</comment>
<sequence length="55" mass="5883">MQELIILLVFLVAVGYLVRRAMQSLARPKTGGCGKNCGCETNATSSTPNLLNSNK</sequence>
<name>I2GHH9_9BACT</name>
<dbReference type="Proteomes" id="UP000009309">
    <property type="component" value="Unassembled WGS sequence"/>
</dbReference>